<dbReference type="Proteomes" id="UP000320244">
    <property type="component" value="Unassembled WGS sequence"/>
</dbReference>
<keyword evidence="5" id="KW-1185">Reference proteome</keyword>
<protein>
    <submittedName>
        <fullName evidence="4">YncE family protein</fullName>
    </submittedName>
</protein>
<dbReference type="InterPro" id="IPR011045">
    <property type="entry name" value="N2O_reductase_N"/>
</dbReference>
<dbReference type="Pfam" id="PF21783">
    <property type="entry name" value="YNCE"/>
    <property type="match status" value="1"/>
</dbReference>
<evidence type="ECO:0000259" key="3">
    <source>
        <dbReference type="Pfam" id="PF21783"/>
    </source>
</evidence>
<dbReference type="EMBL" id="VCQV01000002">
    <property type="protein sequence ID" value="TWP38699.1"/>
    <property type="molecule type" value="Genomic_DNA"/>
</dbReference>
<name>A0A563E8Q6_9MICO</name>
<proteinExistence type="predicted"/>
<evidence type="ECO:0000313" key="5">
    <source>
        <dbReference type="Proteomes" id="UP000320244"/>
    </source>
</evidence>
<gene>
    <name evidence="4" type="ORF">FGL98_02035</name>
</gene>
<dbReference type="PANTHER" id="PTHR47197:SF3">
    <property type="entry name" value="DIHYDRO-HEME D1 DEHYDROGENASE"/>
    <property type="match status" value="1"/>
</dbReference>
<dbReference type="InterPro" id="IPR015943">
    <property type="entry name" value="WD40/YVTN_repeat-like_dom_sf"/>
</dbReference>
<dbReference type="InterPro" id="IPR051200">
    <property type="entry name" value="Host-pathogen_enzymatic-act"/>
</dbReference>
<dbReference type="OrthoDB" id="145213at2"/>
<accession>A0A563E8Q6</accession>
<feature type="region of interest" description="Disordered" evidence="2">
    <location>
        <begin position="199"/>
        <end position="221"/>
    </location>
</feature>
<dbReference type="AlphaFoldDB" id="A0A563E8Q6"/>
<organism evidence="4 5">
    <name type="scientific">Leekyejoonella antrihumi</name>
    <dbReference type="NCBI Taxonomy" id="1660198"/>
    <lineage>
        <taxon>Bacteria</taxon>
        <taxon>Bacillati</taxon>
        <taxon>Actinomycetota</taxon>
        <taxon>Actinomycetes</taxon>
        <taxon>Micrococcales</taxon>
        <taxon>Dermacoccaceae</taxon>
        <taxon>Leekyejoonella</taxon>
    </lineage>
</organism>
<dbReference type="Gene3D" id="2.130.10.10">
    <property type="entry name" value="YVTN repeat-like/Quinoprotein amine dehydrogenase"/>
    <property type="match status" value="2"/>
</dbReference>
<reference evidence="4 5" key="2">
    <citation type="submission" date="2019-08" db="EMBL/GenBank/DDBJ databases">
        <title>Jejuicoccus antrihumi gen. nov., sp. nov., a new member of the family Dermacoccaceae isolated from a cave.</title>
        <authorList>
            <person name="Schumann P."/>
            <person name="Kim I.S."/>
        </authorList>
    </citation>
    <scope>NUCLEOTIDE SEQUENCE [LARGE SCALE GENOMIC DNA]</scope>
    <source>
        <strain evidence="4 5">C5-26</strain>
    </source>
</reference>
<evidence type="ECO:0000256" key="1">
    <source>
        <dbReference type="ARBA" id="ARBA00022729"/>
    </source>
</evidence>
<dbReference type="InterPro" id="IPR048433">
    <property type="entry name" value="YNCE-like_beta-prop"/>
</dbReference>
<feature type="domain" description="YNCE-like beta-propeller" evidence="3">
    <location>
        <begin position="220"/>
        <end position="355"/>
    </location>
</feature>
<comment type="caution">
    <text evidence="4">The sequence shown here is derived from an EMBL/GenBank/DDBJ whole genome shotgun (WGS) entry which is preliminary data.</text>
</comment>
<evidence type="ECO:0000313" key="4">
    <source>
        <dbReference type="EMBL" id="TWP38699.1"/>
    </source>
</evidence>
<evidence type="ECO:0000256" key="2">
    <source>
        <dbReference type="SAM" id="MobiDB-lite"/>
    </source>
</evidence>
<dbReference type="PANTHER" id="PTHR47197">
    <property type="entry name" value="PROTEIN NIRF"/>
    <property type="match status" value="1"/>
</dbReference>
<sequence length="372" mass="40541">MRKTTAAPAFGLAPDGRPVYAHTKVGELSPVARQARQLVYVPDQQSGRLQIIDPYTYKVIATYRVAASPEHVVPSHDLRTLWVNSDVGDALTPINPQTGRLGTPTRVGFPYNLYFTPDGRHALVMAEKLDRIDVRNPTTMALQHTVRVPCAGVNHADYTADLNHFLASCEFSGKLLVIDKDVTRVEHVINLNTIKTPGATSAQQAHSMGGPKSSLKPGASAMPQDVRLTPNGKWFLAADMLRNGVWVINAKTFKVDRFIHTGLGAHGIYPSRDDTKIYVSNRDEGSISVLDASTLEPVAKWRIPGGGSPDMGGVSADGTQLWLSGRYNAVVYVFDTRTGKLTHEIPVDPGPHGLLVWPQPGRYSLGHTGNMR</sequence>
<reference evidence="4 5" key="1">
    <citation type="submission" date="2019-05" db="EMBL/GenBank/DDBJ databases">
        <authorList>
            <person name="Lee S.D."/>
        </authorList>
    </citation>
    <scope>NUCLEOTIDE SEQUENCE [LARGE SCALE GENOMIC DNA]</scope>
    <source>
        <strain evidence="4 5">C5-26</strain>
    </source>
</reference>
<keyword evidence="1" id="KW-0732">Signal</keyword>
<dbReference type="SUPFAM" id="SSF50974">
    <property type="entry name" value="Nitrous oxide reductase, N-terminal domain"/>
    <property type="match status" value="1"/>
</dbReference>